<dbReference type="OrthoDB" id="427186at2759"/>
<dbReference type="InterPro" id="IPR057254">
    <property type="entry name" value="UCH_AS"/>
</dbReference>
<dbReference type="CDD" id="cd09616">
    <property type="entry name" value="Peptidase_C12_UCH_L1_L3"/>
    <property type="match status" value="1"/>
</dbReference>
<dbReference type="InterPro" id="IPR001578">
    <property type="entry name" value="Peptidase_C12_UCH"/>
</dbReference>
<dbReference type="Pfam" id="PF01088">
    <property type="entry name" value="Peptidase_C12"/>
    <property type="match status" value="1"/>
</dbReference>
<reference evidence="12" key="2">
    <citation type="submission" date="2015-01" db="EMBL/GenBank/DDBJ databases">
        <title>Evolutionary Origins and Diversification of the Mycorrhizal Mutualists.</title>
        <authorList>
            <consortium name="DOE Joint Genome Institute"/>
            <consortium name="Mycorrhizal Genomics Consortium"/>
            <person name="Kohler A."/>
            <person name="Kuo A."/>
            <person name="Nagy L.G."/>
            <person name="Floudas D."/>
            <person name="Copeland A."/>
            <person name="Barry K.W."/>
            <person name="Cichocki N."/>
            <person name="Veneault-Fourrey C."/>
            <person name="LaButti K."/>
            <person name="Lindquist E.A."/>
            <person name="Lipzen A."/>
            <person name="Lundell T."/>
            <person name="Morin E."/>
            <person name="Murat C."/>
            <person name="Riley R."/>
            <person name="Ohm R."/>
            <person name="Sun H."/>
            <person name="Tunlid A."/>
            <person name="Henrissat B."/>
            <person name="Grigoriev I.V."/>
            <person name="Hibbett D.S."/>
            <person name="Martin F."/>
        </authorList>
    </citation>
    <scope>NUCLEOTIDE SEQUENCE [LARGE SCALE GENOMIC DNA]</scope>
    <source>
        <strain evidence="12">MUT 4182</strain>
    </source>
</reference>
<feature type="active site" description="Proton donor" evidence="7">
    <location>
        <position position="142"/>
    </location>
</feature>
<feature type="domain" description="UCH catalytic" evidence="10">
    <location>
        <begin position="1"/>
        <end position="209"/>
    </location>
</feature>
<evidence type="ECO:0000256" key="6">
    <source>
        <dbReference type="ARBA" id="ARBA00022807"/>
    </source>
</evidence>
<dbReference type="InterPro" id="IPR036959">
    <property type="entry name" value="Peptidase_C12_UCH_sf"/>
</dbReference>
<dbReference type="EMBL" id="KN822984">
    <property type="protein sequence ID" value="KIO29342.1"/>
    <property type="molecule type" value="Genomic_DNA"/>
</dbReference>
<dbReference type="MEROPS" id="C12.002"/>
<dbReference type="GO" id="GO:0006511">
    <property type="term" value="P:ubiquitin-dependent protein catabolic process"/>
    <property type="evidence" value="ECO:0007669"/>
    <property type="project" value="UniProtKB-UniRule"/>
</dbReference>
<keyword evidence="12" id="KW-1185">Reference proteome</keyword>
<dbReference type="InterPro" id="IPR038765">
    <property type="entry name" value="Papain-like_cys_pep_sf"/>
</dbReference>
<evidence type="ECO:0000259" key="10">
    <source>
        <dbReference type="PROSITE" id="PS52048"/>
    </source>
</evidence>
<sequence length="213" mass="23876">FVDVLSLDDPDLLAFIPRPVIAFVLVFPTSEKYDKEKEADENRRKEYRGAGASEDVMWFRQTIYNACGLYGILHAVSNGEARSEIKPDSTLAKILKRAEPLTPKSRALSLEDSEDLEKAHAAAAQKGDSAVPENPEDEVDYHYICFVKSNKNGHLYQLDGDRKGPVDLEISLAEGEDLMENSKVMDVLRRFIYEEDGDNQNFSLMALASNVES</sequence>
<dbReference type="EC" id="3.4.19.12" evidence="8"/>
<protein>
    <recommendedName>
        <fullName evidence="8">Ubiquitin carboxyl-terminal hydrolase</fullName>
        <ecNumber evidence="8">3.4.19.12</ecNumber>
    </recommendedName>
</protein>
<evidence type="ECO:0000256" key="1">
    <source>
        <dbReference type="ARBA" id="ARBA00000707"/>
    </source>
</evidence>
<keyword evidence="6 7" id="KW-0788">Thiol protease</keyword>
<name>A0A0C3M6U2_9AGAM</name>
<dbReference type="STRING" id="1051891.A0A0C3M6U2"/>
<dbReference type="GO" id="GO:0005737">
    <property type="term" value="C:cytoplasm"/>
    <property type="evidence" value="ECO:0007669"/>
    <property type="project" value="TreeGrafter"/>
</dbReference>
<comment type="similarity">
    <text evidence="2 7 8">Belongs to the peptidase C12 family.</text>
</comment>
<feature type="active site" description="Nucleophile" evidence="7">
    <location>
        <position position="67"/>
    </location>
</feature>
<feature type="non-terminal residue" evidence="11">
    <location>
        <position position="1"/>
    </location>
</feature>
<dbReference type="PANTHER" id="PTHR10589:SF17">
    <property type="entry name" value="UBIQUITIN CARBOXYL-TERMINAL HYDROLASE"/>
    <property type="match status" value="1"/>
</dbReference>
<keyword evidence="4 7" id="KW-0833">Ubl conjugation pathway</keyword>
<feature type="site" description="Transition state stabilizer" evidence="7">
    <location>
        <position position="61"/>
    </location>
</feature>
<dbReference type="SUPFAM" id="SSF54001">
    <property type="entry name" value="Cysteine proteinases"/>
    <property type="match status" value="1"/>
</dbReference>
<proteinExistence type="inferred from homology"/>
<dbReference type="PANTHER" id="PTHR10589">
    <property type="entry name" value="UBIQUITIN CARBOXYL-TERMINAL HYDROLASE"/>
    <property type="match status" value="1"/>
</dbReference>
<accession>A0A0C3M6U2</accession>
<evidence type="ECO:0000256" key="8">
    <source>
        <dbReference type="RuleBase" id="RU361215"/>
    </source>
</evidence>
<dbReference type="GO" id="GO:0016579">
    <property type="term" value="P:protein deubiquitination"/>
    <property type="evidence" value="ECO:0007669"/>
    <property type="project" value="TreeGrafter"/>
</dbReference>
<evidence type="ECO:0000256" key="3">
    <source>
        <dbReference type="ARBA" id="ARBA00022670"/>
    </source>
</evidence>
<evidence type="ECO:0000256" key="9">
    <source>
        <dbReference type="SAM" id="MobiDB-lite"/>
    </source>
</evidence>
<dbReference type="GO" id="GO:0004843">
    <property type="term" value="F:cysteine-type deubiquitinase activity"/>
    <property type="evidence" value="ECO:0007669"/>
    <property type="project" value="UniProtKB-UniRule"/>
</dbReference>
<evidence type="ECO:0000313" key="12">
    <source>
        <dbReference type="Proteomes" id="UP000054248"/>
    </source>
</evidence>
<evidence type="ECO:0000256" key="5">
    <source>
        <dbReference type="ARBA" id="ARBA00022801"/>
    </source>
</evidence>
<dbReference type="AlphaFoldDB" id="A0A0C3M6U2"/>
<dbReference type="HOGENOM" id="CLU_054406_0_2_1"/>
<organism evidence="11 12">
    <name type="scientific">Tulasnella calospora MUT 4182</name>
    <dbReference type="NCBI Taxonomy" id="1051891"/>
    <lineage>
        <taxon>Eukaryota</taxon>
        <taxon>Fungi</taxon>
        <taxon>Dikarya</taxon>
        <taxon>Basidiomycota</taxon>
        <taxon>Agaricomycotina</taxon>
        <taxon>Agaricomycetes</taxon>
        <taxon>Cantharellales</taxon>
        <taxon>Tulasnellaceae</taxon>
        <taxon>Tulasnella</taxon>
    </lineage>
</organism>
<evidence type="ECO:0000256" key="2">
    <source>
        <dbReference type="ARBA" id="ARBA00009326"/>
    </source>
</evidence>
<feature type="site" description="Important for enzyme activity" evidence="7">
    <location>
        <position position="159"/>
    </location>
</feature>
<dbReference type="PRINTS" id="PR00707">
    <property type="entry name" value="UBCTHYDRLASE"/>
</dbReference>
<evidence type="ECO:0000256" key="7">
    <source>
        <dbReference type="PROSITE-ProRule" id="PRU01393"/>
    </source>
</evidence>
<dbReference type="PROSITE" id="PS52048">
    <property type="entry name" value="UCH_DOMAIN"/>
    <property type="match status" value="1"/>
</dbReference>
<keyword evidence="3 7" id="KW-0645">Protease</keyword>
<evidence type="ECO:0000256" key="4">
    <source>
        <dbReference type="ARBA" id="ARBA00022786"/>
    </source>
</evidence>
<gene>
    <name evidence="11" type="ORF">M407DRAFT_21563</name>
</gene>
<evidence type="ECO:0000313" key="11">
    <source>
        <dbReference type="EMBL" id="KIO29342.1"/>
    </source>
</evidence>
<dbReference type="PROSITE" id="PS00140">
    <property type="entry name" value="UCH_1"/>
    <property type="match status" value="1"/>
</dbReference>
<comment type="catalytic activity">
    <reaction evidence="1 7 8">
        <text>Thiol-dependent hydrolysis of ester, thioester, amide, peptide and isopeptide bonds formed by the C-terminal Gly of ubiquitin (a 76-residue protein attached to proteins as an intracellular targeting signal).</text>
        <dbReference type="EC" id="3.4.19.12"/>
    </reaction>
</comment>
<reference evidence="11 12" key="1">
    <citation type="submission" date="2014-04" db="EMBL/GenBank/DDBJ databases">
        <authorList>
            <consortium name="DOE Joint Genome Institute"/>
            <person name="Kuo A."/>
            <person name="Girlanda M."/>
            <person name="Perotto S."/>
            <person name="Kohler A."/>
            <person name="Nagy L.G."/>
            <person name="Floudas D."/>
            <person name="Copeland A."/>
            <person name="Barry K.W."/>
            <person name="Cichocki N."/>
            <person name="Veneault-Fourrey C."/>
            <person name="LaButti K."/>
            <person name="Lindquist E.A."/>
            <person name="Lipzen A."/>
            <person name="Lundell T."/>
            <person name="Morin E."/>
            <person name="Murat C."/>
            <person name="Sun H."/>
            <person name="Tunlid A."/>
            <person name="Henrissat B."/>
            <person name="Grigoriev I.V."/>
            <person name="Hibbett D.S."/>
            <person name="Martin F."/>
            <person name="Nordberg H.P."/>
            <person name="Cantor M.N."/>
            <person name="Hua S.X."/>
        </authorList>
    </citation>
    <scope>NUCLEOTIDE SEQUENCE [LARGE SCALE GENOMIC DNA]</scope>
    <source>
        <strain evidence="11 12">MUT 4182</strain>
    </source>
</reference>
<keyword evidence="5 7" id="KW-0378">Hydrolase</keyword>
<feature type="region of interest" description="Disordered" evidence="9">
    <location>
        <begin position="106"/>
        <end position="134"/>
    </location>
</feature>
<dbReference type="Proteomes" id="UP000054248">
    <property type="component" value="Unassembled WGS sequence"/>
</dbReference>
<dbReference type="Gene3D" id="3.40.532.10">
    <property type="entry name" value="Peptidase C12, ubiquitin carboxyl-terminal hydrolase"/>
    <property type="match status" value="1"/>
</dbReference>